<evidence type="ECO:0000313" key="4">
    <source>
        <dbReference type="Proteomes" id="UP001642484"/>
    </source>
</evidence>
<feature type="domain" description="Ribosomal protein eL8/eL30/eS12/Gadd45" evidence="2">
    <location>
        <begin position="56"/>
        <end position="121"/>
    </location>
</feature>
<reference evidence="3 4" key="1">
    <citation type="submission" date="2024-02" db="EMBL/GenBank/DDBJ databases">
        <authorList>
            <person name="Chen Y."/>
            <person name="Shah S."/>
            <person name="Dougan E. K."/>
            <person name="Thang M."/>
            <person name="Chan C."/>
        </authorList>
    </citation>
    <scope>NUCLEOTIDE SEQUENCE [LARGE SCALE GENOMIC DNA]</scope>
</reference>
<protein>
    <recommendedName>
        <fullName evidence="2">Ribosomal protein eL8/eL30/eS12/Gadd45 domain-containing protein</fullName>
    </recommendedName>
</protein>
<feature type="compositionally biased region" description="Polar residues" evidence="1">
    <location>
        <begin position="295"/>
        <end position="305"/>
    </location>
</feature>
<dbReference type="InterPro" id="IPR004038">
    <property type="entry name" value="Ribosomal_eL8/eL30/eS12/Gad45"/>
</dbReference>
<accession>A0ABP0I355</accession>
<comment type="caution">
    <text evidence="3">The sequence shown here is derived from an EMBL/GenBank/DDBJ whole genome shotgun (WGS) entry which is preliminary data.</text>
</comment>
<dbReference type="Gene3D" id="3.30.1330.30">
    <property type="match status" value="1"/>
</dbReference>
<keyword evidence="4" id="KW-1185">Reference proteome</keyword>
<proteinExistence type="predicted"/>
<organism evidence="3 4">
    <name type="scientific">Durusdinium trenchii</name>
    <dbReference type="NCBI Taxonomy" id="1381693"/>
    <lineage>
        <taxon>Eukaryota</taxon>
        <taxon>Sar</taxon>
        <taxon>Alveolata</taxon>
        <taxon>Dinophyceae</taxon>
        <taxon>Suessiales</taxon>
        <taxon>Symbiodiniaceae</taxon>
        <taxon>Durusdinium</taxon>
    </lineage>
</organism>
<dbReference type="InterPro" id="IPR029064">
    <property type="entry name" value="Ribosomal_eL30-like_sf"/>
</dbReference>
<dbReference type="PANTHER" id="PTHR46948">
    <property type="entry name" value="RIBONUCLEASE P PROTEIN SUBUNIT P38"/>
    <property type="match status" value="1"/>
</dbReference>
<evidence type="ECO:0000313" key="3">
    <source>
        <dbReference type="EMBL" id="CAK8997003.1"/>
    </source>
</evidence>
<feature type="region of interest" description="Disordered" evidence="1">
    <location>
        <begin position="208"/>
        <end position="309"/>
    </location>
</feature>
<dbReference type="SUPFAM" id="SSF55315">
    <property type="entry name" value="L30e-like"/>
    <property type="match status" value="1"/>
</dbReference>
<evidence type="ECO:0000256" key="1">
    <source>
        <dbReference type="SAM" id="MobiDB-lite"/>
    </source>
</evidence>
<gene>
    <name evidence="3" type="ORF">CCMP2556_LOCUS4683</name>
</gene>
<dbReference type="PANTHER" id="PTHR46948:SF1">
    <property type="entry name" value="RIBONUCLEASE P PROTEIN SUBUNIT P38"/>
    <property type="match status" value="1"/>
</dbReference>
<dbReference type="Pfam" id="PF01248">
    <property type="entry name" value="Ribosomal_L7Ae"/>
    <property type="match status" value="1"/>
</dbReference>
<evidence type="ECO:0000259" key="2">
    <source>
        <dbReference type="Pfam" id="PF01248"/>
    </source>
</evidence>
<dbReference type="InterPro" id="IPR042848">
    <property type="entry name" value="Rpp38"/>
</dbReference>
<sequence length="327" mass="36072">MATLRAKRRIFRDDPRSGSSRVRWEVQRGGAGLEADALWRLRLAVKDLPPEHAAGLAAIGVKGAAKALKKDQALLVFLCVEGVPTVLIQHLPVMCAFKKVPVAVIATNPETLGTAAAPFRPRQNGLRTAAVTLLKSCRREKRLAELVERLQASLPPVKLPFLRSASDAPRLRAQMQAEAVENTENLKKEEEAQAEDFIQFESPFAGSGWKGFQSAKGKGREKTVPWAGPPKRRRERGAPQKREERPLQGPSQLAKNRHGIKRLEDEHPPVRNERLEPGLPRAEADPPEPIPELQVQDQQPSTASAQAPRFAAEGMTIFDFFDGMEGP</sequence>
<dbReference type="Proteomes" id="UP001642484">
    <property type="component" value="Unassembled WGS sequence"/>
</dbReference>
<feature type="compositionally biased region" description="Basic and acidic residues" evidence="1">
    <location>
        <begin position="236"/>
        <end position="246"/>
    </location>
</feature>
<feature type="compositionally biased region" description="Basic and acidic residues" evidence="1">
    <location>
        <begin position="261"/>
        <end position="276"/>
    </location>
</feature>
<dbReference type="EMBL" id="CAXAMN010001947">
    <property type="protein sequence ID" value="CAK8997003.1"/>
    <property type="molecule type" value="Genomic_DNA"/>
</dbReference>
<name>A0ABP0I355_9DINO</name>